<evidence type="ECO:0000313" key="6">
    <source>
        <dbReference type="Proteomes" id="UP000079169"/>
    </source>
</evidence>
<keyword evidence="2" id="KW-0719">Serine esterase</keyword>
<dbReference type="GeneID" id="108253525"/>
<feature type="domain" description="Carboxylesterase type B" evidence="5">
    <location>
        <begin position="6"/>
        <end position="76"/>
    </location>
</feature>
<protein>
    <submittedName>
        <fullName evidence="7">Esterase FE4-like</fullName>
    </submittedName>
</protein>
<dbReference type="Gene3D" id="3.40.50.1820">
    <property type="entry name" value="alpha/beta hydrolase"/>
    <property type="match status" value="1"/>
</dbReference>
<dbReference type="AlphaFoldDB" id="A0A3Q0JG94"/>
<dbReference type="KEGG" id="dci:108253525"/>
<dbReference type="RefSeq" id="XP_026685725.1">
    <property type="nucleotide sequence ID" value="XM_026829924.1"/>
</dbReference>
<evidence type="ECO:0000256" key="2">
    <source>
        <dbReference type="ARBA" id="ARBA00022487"/>
    </source>
</evidence>
<dbReference type="GO" id="GO:0052689">
    <property type="term" value="F:carboxylic ester hydrolase activity"/>
    <property type="evidence" value="ECO:0007669"/>
    <property type="project" value="UniProtKB-KW"/>
</dbReference>
<keyword evidence="3" id="KW-0378">Hydrolase</keyword>
<dbReference type="InterPro" id="IPR002018">
    <property type="entry name" value="CarbesteraseB"/>
</dbReference>
<accession>A0A3Q0JG94</accession>
<sequence length="81" mass="8788">MPLVFSGLFHRVIMQSGSALDSWAFHTAEDNRDNGVAVAKLLGCQSEDSRSVLDFLKSQPALDLLKPQEQIVAAAAVNFTL</sequence>
<comment type="similarity">
    <text evidence="1">Belongs to the type-B carboxylesterase/lipase family.</text>
</comment>
<evidence type="ECO:0000259" key="5">
    <source>
        <dbReference type="Pfam" id="PF00135"/>
    </source>
</evidence>
<dbReference type="Pfam" id="PF00135">
    <property type="entry name" value="COesterase"/>
    <property type="match status" value="1"/>
</dbReference>
<reference evidence="7" key="1">
    <citation type="submission" date="2025-08" db="UniProtKB">
        <authorList>
            <consortium name="RefSeq"/>
        </authorList>
    </citation>
    <scope>IDENTIFICATION</scope>
</reference>
<name>A0A3Q0JG94_DIACI</name>
<dbReference type="PANTHER" id="PTHR43142:SF1">
    <property type="entry name" value="CARBOXYLIC ESTER HYDROLASE"/>
    <property type="match status" value="1"/>
</dbReference>
<dbReference type="Proteomes" id="UP000079169">
    <property type="component" value="Unplaced"/>
</dbReference>
<organism evidence="6 7">
    <name type="scientific">Diaphorina citri</name>
    <name type="common">Asian citrus psyllid</name>
    <dbReference type="NCBI Taxonomy" id="121845"/>
    <lineage>
        <taxon>Eukaryota</taxon>
        <taxon>Metazoa</taxon>
        <taxon>Ecdysozoa</taxon>
        <taxon>Arthropoda</taxon>
        <taxon>Hexapoda</taxon>
        <taxon>Insecta</taxon>
        <taxon>Pterygota</taxon>
        <taxon>Neoptera</taxon>
        <taxon>Paraneoptera</taxon>
        <taxon>Hemiptera</taxon>
        <taxon>Sternorrhyncha</taxon>
        <taxon>Psylloidea</taxon>
        <taxon>Psyllidae</taxon>
        <taxon>Diaphorininae</taxon>
        <taxon>Diaphorina</taxon>
    </lineage>
</organism>
<evidence type="ECO:0000256" key="4">
    <source>
        <dbReference type="ARBA" id="ARBA00023180"/>
    </source>
</evidence>
<proteinExistence type="inferred from homology"/>
<dbReference type="STRING" id="121845.A0A3Q0JG94"/>
<dbReference type="SUPFAM" id="SSF53474">
    <property type="entry name" value="alpha/beta-Hydrolases"/>
    <property type="match status" value="1"/>
</dbReference>
<feature type="non-terminal residue" evidence="7">
    <location>
        <position position="1"/>
    </location>
</feature>
<evidence type="ECO:0000256" key="1">
    <source>
        <dbReference type="ARBA" id="ARBA00005964"/>
    </source>
</evidence>
<dbReference type="InterPro" id="IPR029058">
    <property type="entry name" value="AB_hydrolase_fold"/>
</dbReference>
<keyword evidence="6" id="KW-1185">Reference proteome</keyword>
<gene>
    <name evidence="7" type="primary">LOC108253525</name>
</gene>
<evidence type="ECO:0000256" key="3">
    <source>
        <dbReference type="ARBA" id="ARBA00022801"/>
    </source>
</evidence>
<evidence type="ECO:0000313" key="7">
    <source>
        <dbReference type="RefSeq" id="XP_026685725.1"/>
    </source>
</evidence>
<keyword evidence="4" id="KW-0325">Glycoprotein</keyword>
<dbReference type="PANTHER" id="PTHR43142">
    <property type="entry name" value="CARBOXYLIC ESTER HYDROLASE"/>
    <property type="match status" value="1"/>
</dbReference>
<dbReference type="PaxDb" id="121845-A0A3Q0JG94"/>